<feature type="compositionally biased region" description="Low complexity" evidence="1">
    <location>
        <begin position="136"/>
        <end position="163"/>
    </location>
</feature>
<feature type="region of interest" description="Disordered" evidence="1">
    <location>
        <begin position="936"/>
        <end position="1009"/>
    </location>
</feature>
<name>A0A8H3I3F0_9AGAM</name>
<feature type="region of interest" description="Disordered" evidence="1">
    <location>
        <begin position="1081"/>
        <end position="1122"/>
    </location>
</feature>
<feature type="compositionally biased region" description="Basic and acidic residues" evidence="1">
    <location>
        <begin position="431"/>
        <end position="446"/>
    </location>
</feature>
<accession>A0A8H3I3F0</accession>
<feature type="region of interest" description="Disordered" evidence="1">
    <location>
        <begin position="292"/>
        <end position="344"/>
    </location>
</feature>
<feature type="compositionally biased region" description="Low complexity" evidence="1">
    <location>
        <begin position="103"/>
        <end position="122"/>
    </location>
</feature>
<feature type="compositionally biased region" description="Basic and acidic residues" evidence="1">
    <location>
        <begin position="333"/>
        <end position="344"/>
    </location>
</feature>
<feature type="compositionally biased region" description="Basic and acidic residues" evidence="1">
    <location>
        <begin position="1"/>
        <end position="22"/>
    </location>
</feature>
<feature type="compositionally biased region" description="Polar residues" evidence="1">
    <location>
        <begin position="1315"/>
        <end position="1331"/>
    </location>
</feature>
<feature type="compositionally biased region" description="Polar residues" evidence="1">
    <location>
        <begin position="846"/>
        <end position="855"/>
    </location>
</feature>
<feature type="compositionally biased region" description="Basic and acidic residues" evidence="1">
    <location>
        <begin position="598"/>
        <end position="607"/>
    </location>
</feature>
<feature type="compositionally biased region" description="Polar residues" evidence="1">
    <location>
        <begin position="874"/>
        <end position="891"/>
    </location>
</feature>
<evidence type="ECO:0000256" key="1">
    <source>
        <dbReference type="SAM" id="MobiDB-lite"/>
    </source>
</evidence>
<protein>
    <submittedName>
        <fullName evidence="2">Uncharacterized protein</fullName>
    </submittedName>
</protein>
<feature type="compositionally biased region" description="Low complexity" evidence="1">
    <location>
        <begin position="682"/>
        <end position="694"/>
    </location>
</feature>
<proteinExistence type="predicted"/>
<dbReference type="EMBL" id="CAJNJQ010003217">
    <property type="protein sequence ID" value="CAE7194099.1"/>
    <property type="molecule type" value="Genomic_DNA"/>
</dbReference>
<feature type="region of interest" description="Disordered" evidence="1">
    <location>
        <begin position="1154"/>
        <end position="1368"/>
    </location>
</feature>
<feature type="compositionally biased region" description="Polar residues" evidence="1">
    <location>
        <begin position="965"/>
        <end position="981"/>
    </location>
</feature>
<feature type="compositionally biased region" description="Polar residues" evidence="1">
    <location>
        <begin position="1270"/>
        <end position="1287"/>
    </location>
</feature>
<feature type="compositionally biased region" description="Basic and acidic residues" evidence="1">
    <location>
        <begin position="1247"/>
        <end position="1269"/>
    </location>
</feature>
<feature type="compositionally biased region" description="Polar residues" evidence="1">
    <location>
        <begin position="1296"/>
        <end position="1305"/>
    </location>
</feature>
<feature type="compositionally biased region" description="Polar residues" evidence="1">
    <location>
        <begin position="382"/>
        <end position="393"/>
    </location>
</feature>
<feature type="compositionally biased region" description="Basic and acidic residues" evidence="1">
    <location>
        <begin position="643"/>
        <end position="681"/>
    </location>
</feature>
<feature type="compositionally biased region" description="Low complexity" evidence="1">
    <location>
        <begin position="892"/>
        <end position="904"/>
    </location>
</feature>
<feature type="region of interest" description="Disordered" evidence="1">
    <location>
        <begin position="1"/>
        <end position="278"/>
    </location>
</feature>
<sequence>MAENEPVKVHPEVEPVTRDPTEAHATLGEPETGGLVDQAPTDGAVNTAHPQEPKDDMSASDATPASNPAPTGDAAVATVSGQVANPGPQDDAPRSESRALDSAPATETAASATATIATPTPTKRFTSMNINKKFLAKTAAGSSSSSSSPAAPKASTSTSAGKSDIPSHSSYIDDPTKAARPAVVNPHPSSRLITKKLTAAPAIAPPSGGWSLRPTPPTSLSSSPAPGDVSAATQPGKPPATAEANHSNRPALVTSASGLSVDARSSAKASREHSPAKVWATVPTAVGDVKRNLQDFPTAAEAAADSTENKRPGASTVQPPHPHGLDIAPEADTDTRDSFRGIHLDPNAHHWDEMEDESNDFLGEVIDFGDGKTYAVPHEESGSTPAPTANNGSRLGDDYDRSWPRSRPLQSEPEATHGSRFSQHGLPPRQPDGRHLFNERSNRLEPAKAPPSTSGSAFQHAPPYAHLPPRSAPRRNSTLSSSDRPKLVHGREPPPHTRDPPPHAQAGFPSDGRTRRPSDARSSHSPIERRSSFLHDEERPRMGSIGFKGKTPEDSGLGLRRETSHDSRLSGGDRRSWSQASSHPVDPLHHASALGSDATHHGPEKPATEPSNDALRSPLQETNALHTAAPETTAPPVPPVVLNEEREKYMKLAAERARRRRQEEETAREEARERAKKKAAELEALSKASLVSASPLRQASGAKSPGSKSPLAKSPSVAPSALPTELPPAEVPPKKTESLVPESAATSVSSWRKPVAETKVPSSAPDDKPKEPPVPPPPASTQLSGIGMPSIEELGKVDGPVEVLDFSDMSKLAGRRTSITSPSESHRRRSSAASDFLDEPLRSKRANQGQANAWNRDSRPTHETHEGRDRTAHGRQSSLSSKPANEPTWSRATPPTGAGMSAAGPGPGPRPAFKEAPISALDDVMLRIKGVLRDMHPEEKLASTTGPTPAPSKAASGVSSRWIGNDTSSWRDNMGKKQQNGPPAEPTPTEPFATTRLERTDTPPPEWKSVTIHISKNGITRPPMSKKQAGLAKLPPMPVRWDILTWDPPVERMSNRTLSRDDLLFPKTYLRGVLSARVHLPSTTGSASKQSESTQRSRLTATIDVKSGRSPSTVTRPLPKSPAFMDTQWRKAQQPAAAAPPAENALELQNTTPAAGERNQLETTSRSPPPYHQANREQEQANTNSTGPTVKVLSKPSQSPDVSFHRSLHEKRPSNAPTVSFTVSSELDEVPTKPEEIVATESPKVNDSAEVKEDAPIHSGEDSGGEKSELTGSAGKTQSPTPNSSVLLTPPVKVTTPWQSSNSRLPDNEFIKSVWQHTSPKDTTATENSIRGLSDDFPSSIPHSVQEMKAEDEEPKSSQPTVSAPSRVPHNAHRAFQVPTSPAPMHMQTYPNHMGNQVVPVRPIPISTFSLPPPAPPQPTAQPTPYSPYMHPTANLMYGMPPNRIAPSPAPGPQMWVQGQPYGRPSPPAGMYPGQQGHAMSYPSPVAQLPQQLNKPHGGMNGHHLASPAMSHAMHMGSPAMGQVAHMGSPAMSSAVPHMPGPQHMYPGMTSPGGLGLGNNMGYGAQRPGPQMMQQSPMQAAVPNGYPMVPGGPYPPAGYGRGMRNPSDGMPHHMAVPHPQHAPVSPAAYHPNAYGRW</sequence>
<comment type="caution">
    <text evidence="2">The sequence shown here is derived from an EMBL/GenBank/DDBJ whole genome shotgun (WGS) entry which is preliminary data.</text>
</comment>
<feature type="compositionally biased region" description="Polar residues" evidence="1">
    <location>
        <begin position="1081"/>
        <end position="1100"/>
    </location>
</feature>
<dbReference type="Proteomes" id="UP000663827">
    <property type="component" value="Unassembled WGS sequence"/>
</dbReference>
<feature type="region of interest" description="Disordered" evidence="1">
    <location>
        <begin position="806"/>
        <end position="916"/>
    </location>
</feature>
<gene>
    <name evidence="2" type="ORF">RDB_LOCUS131030</name>
</gene>
<organism evidence="2 3">
    <name type="scientific">Rhizoctonia solani</name>
    <dbReference type="NCBI Taxonomy" id="456999"/>
    <lineage>
        <taxon>Eukaryota</taxon>
        <taxon>Fungi</taxon>
        <taxon>Dikarya</taxon>
        <taxon>Basidiomycota</taxon>
        <taxon>Agaricomycotina</taxon>
        <taxon>Agaricomycetes</taxon>
        <taxon>Cantharellales</taxon>
        <taxon>Ceratobasidiaceae</taxon>
        <taxon>Rhizoctonia</taxon>
    </lineage>
</organism>
<feature type="compositionally biased region" description="Basic and acidic residues" evidence="1">
    <location>
        <begin position="559"/>
        <end position="576"/>
    </location>
</feature>
<feature type="compositionally biased region" description="Polar residues" evidence="1">
    <location>
        <begin position="1215"/>
        <end position="1225"/>
    </location>
</feature>
<evidence type="ECO:0000313" key="3">
    <source>
        <dbReference type="Proteomes" id="UP000663827"/>
    </source>
</evidence>
<evidence type="ECO:0000313" key="2">
    <source>
        <dbReference type="EMBL" id="CAE7194099.1"/>
    </source>
</evidence>
<feature type="compositionally biased region" description="Polar residues" evidence="1">
    <location>
        <begin position="244"/>
        <end position="258"/>
    </location>
</feature>
<feature type="compositionally biased region" description="Basic and acidic residues" evidence="1">
    <location>
        <begin position="856"/>
        <end position="872"/>
    </location>
</feature>
<feature type="region of interest" description="Disordered" evidence="1">
    <location>
        <begin position="372"/>
        <end position="794"/>
    </location>
</feature>
<feature type="compositionally biased region" description="Basic and acidic residues" evidence="1">
    <location>
        <begin position="483"/>
        <end position="501"/>
    </location>
</feature>
<feature type="compositionally biased region" description="Basic and acidic residues" evidence="1">
    <location>
        <begin position="512"/>
        <end position="541"/>
    </location>
</feature>
<reference evidence="2" key="1">
    <citation type="submission" date="2021-01" db="EMBL/GenBank/DDBJ databases">
        <authorList>
            <person name="Kaushik A."/>
        </authorList>
    </citation>
    <scope>NUCLEOTIDE SEQUENCE</scope>
    <source>
        <strain evidence="2">AG5</strain>
    </source>
</reference>
<feature type="compositionally biased region" description="Polar residues" evidence="1">
    <location>
        <begin position="60"/>
        <end position="69"/>
    </location>
</feature>